<evidence type="ECO:0000256" key="3">
    <source>
        <dbReference type="ARBA" id="ARBA00022833"/>
    </source>
</evidence>
<dbReference type="Proteomes" id="UP001196601">
    <property type="component" value="Unassembled WGS sequence"/>
</dbReference>
<evidence type="ECO:0000256" key="2">
    <source>
        <dbReference type="ARBA" id="ARBA00022723"/>
    </source>
</evidence>
<keyword evidence="4" id="KW-0456">Lyase</keyword>
<keyword evidence="2" id="KW-0479">Metal-binding</keyword>
<dbReference type="Gene3D" id="3.90.1590.10">
    <property type="entry name" value="glutathione-dependent formaldehyde- activating enzyme (gfa)"/>
    <property type="match status" value="1"/>
</dbReference>
<keyword evidence="3" id="KW-0862">Zinc</keyword>
<gene>
    <name evidence="6" type="ORF">I0D00_21170</name>
</gene>
<dbReference type="Pfam" id="PF04828">
    <property type="entry name" value="GFA"/>
    <property type="match status" value="1"/>
</dbReference>
<evidence type="ECO:0000313" key="7">
    <source>
        <dbReference type="Proteomes" id="UP001196601"/>
    </source>
</evidence>
<name>A0ABS5Q8E7_9PSED</name>
<comment type="caution">
    <text evidence="6">The sequence shown here is derived from an EMBL/GenBank/DDBJ whole genome shotgun (WGS) entry which is preliminary data.</text>
</comment>
<dbReference type="PANTHER" id="PTHR33337">
    <property type="entry name" value="GFA DOMAIN-CONTAINING PROTEIN"/>
    <property type="match status" value="1"/>
</dbReference>
<evidence type="ECO:0000313" key="6">
    <source>
        <dbReference type="EMBL" id="MBS7664428.1"/>
    </source>
</evidence>
<proteinExistence type="inferred from homology"/>
<keyword evidence="7" id="KW-1185">Reference proteome</keyword>
<dbReference type="RefSeq" id="WP_213641744.1">
    <property type="nucleotide sequence ID" value="NZ_JADPMV010000002.1"/>
</dbReference>
<dbReference type="InterPro" id="IPR011057">
    <property type="entry name" value="Mss4-like_sf"/>
</dbReference>
<protein>
    <submittedName>
        <fullName evidence="6">GFA family protein</fullName>
    </submittedName>
</protein>
<dbReference type="PROSITE" id="PS51891">
    <property type="entry name" value="CENP_V_GFA"/>
    <property type="match status" value="1"/>
</dbReference>
<dbReference type="EMBL" id="JADPMV010000002">
    <property type="protein sequence ID" value="MBS7664428.1"/>
    <property type="molecule type" value="Genomic_DNA"/>
</dbReference>
<reference evidence="6 7" key="1">
    <citation type="journal article" date="2021" name="Syst. Appl. Microbiol.">
        <title>Pseudomonas lalucatii sp. nov. isolated from Vallgornera, a karstic cave in Mallorca, Western Mediterranean.</title>
        <authorList>
            <person name="Busquets A."/>
            <person name="Mulet M."/>
            <person name="Gomila M."/>
            <person name="Garcia-Valdes E."/>
        </authorList>
    </citation>
    <scope>NUCLEOTIDE SEQUENCE [LARGE SCALE GENOMIC DNA]</scope>
    <source>
        <strain evidence="6 7">R1b54</strain>
    </source>
</reference>
<organism evidence="6 7">
    <name type="scientific">Pseudomonas lalucatii</name>
    <dbReference type="NCBI Taxonomy" id="1424203"/>
    <lineage>
        <taxon>Bacteria</taxon>
        <taxon>Pseudomonadati</taxon>
        <taxon>Pseudomonadota</taxon>
        <taxon>Gammaproteobacteria</taxon>
        <taxon>Pseudomonadales</taxon>
        <taxon>Pseudomonadaceae</taxon>
        <taxon>Pseudomonas</taxon>
    </lineage>
</organism>
<dbReference type="PANTHER" id="PTHR33337:SF40">
    <property type="entry name" value="CENP-V_GFA DOMAIN-CONTAINING PROTEIN-RELATED"/>
    <property type="match status" value="1"/>
</dbReference>
<feature type="domain" description="CENP-V/GFA" evidence="5">
    <location>
        <begin position="5"/>
        <end position="119"/>
    </location>
</feature>
<dbReference type="InterPro" id="IPR006913">
    <property type="entry name" value="CENP-V/GFA"/>
</dbReference>
<sequence length="134" mass="14937">MSEIHCGGCQCGALRYRFEAPLRDVAHCHCSMCRRCSGGIVTTWVTVPLASFQWLAGTPREYASSAGCTRRFCGNCGAQLCLFTTLSPGTLDVTVATLDHPERAPADRHIWVQNRLPWLHLDEHLPQERQESLP</sequence>
<accession>A0ABS5Q8E7</accession>
<comment type="similarity">
    <text evidence="1">Belongs to the Gfa family.</text>
</comment>
<dbReference type="SUPFAM" id="SSF51316">
    <property type="entry name" value="Mss4-like"/>
    <property type="match status" value="1"/>
</dbReference>
<evidence type="ECO:0000256" key="4">
    <source>
        <dbReference type="ARBA" id="ARBA00023239"/>
    </source>
</evidence>
<evidence type="ECO:0000259" key="5">
    <source>
        <dbReference type="PROSITE" id="PS51891"/>
    </source>
</evidence>
<evidence type="ECO:0000256" key="1">
    <source>
        <dbReference type="ARBA" id="ARBA00005495"/>
    </source>
</evidence>